<organism evidence="1">
    <name type="scientific">Micrurus corallinus</name>
    <name type="common">Brazilian coral snake</name>
    <dbReference type="NCBI Taxonomy" id="54390"/>
    <lineage>
        <taxon>Eukaryota</taxon>
        <taxon>Metazoa</taxon>
        <taxon>Chordata</taxon>
        <taxon>Craniata</taxon>
        <taxon>Vertebrata</taxon>
        <taxon>Euteleostomi</taxon>
        <taxon>Lepidosauria</taxon>
        <taxon>Squamata</taxon>
        <taxon>Bifurcata</taxon>
        <taxon>Unidentata</taxon>
        <taxon>Episquamata</taxon>
        <taxon>Toxicofera</taxon>
        <taxon>Serpentes</taxon>
        <taxon>Colubroidea</taxon>
        <taxon>Elapidae</taxon>
        <taxon>Elapinae</taxon>
        <taxon>Micrurus</taxon>
    </lineage>
</organism>
<accession>A0A2D4EMG1</accession>
<name>A0A2D4EMG1_MICCO</name>
<dbReference type="EMBL" id="IACJ01001308">
    <property type="protein sequence ID" value="LAA36429.1"/>
    <property type="molecule type" value="Transcribed_RNA"/>
</dbReference>
<dbReference type="AlphaFoldDB" id="A0A2D4EMG1"/>
<reference evidence="1" key="2">
    <citation type="submission" date="2017-11" db="EMBL/GenBank/DDBJ databases">
        <title>Coralsnake Venomics: Analyses of Venom Gland Transcriptomes and Proteomes of Six Brazilian Taxa.</title>
        <authorList>
            <person name="Aird S.D."/>
            <person name="Jorge da Silva N."/>
            <person name="Qiu L."/>
            <person name="Villar-Briones A."/>
            <person name="Aparecida-Saddi V."/>
            <person name="Campos-Telles M.P."/>
            <person name="Grau M."/>
            <person name="Mikheyev A.S."/>
        </authorList>
    </citation>
    <scope>NUCLEOTIDE SEQUENCE</scope>
    <source>
        <tissue evidence="1">Venom_gland</tissue>
    </source>
</reference>
<evidence type="ECO:0000313" key="1">
    <source>
        <dbReference type="EMBL" id="LAA36429.1"/>
    </source>
</evidence>
<protein>
    <submittedName>
        <fullName evidence="1">Uncharacterized protein</fullName>
    </submittedName>
</protein>
<reference evidence="1" key="1">
    <citation type="submission" date="2017-07" db="EMBL/GenBank/DDBJ databases">
        <authorList>
            <person name="Mikheyev A."/>
            <person name="Grau M."/>
        </authorList>
    </citation>
    <scope>NUCLEOTIDE SEQUENCE</scope>
    <source>
        <tissue evidence="1">Venom_gland</tissue>
    </source>
</reference>
<sequence length="204" mass="20913">MLDVTLLDEAEAVAIGELDGVMLVSEKAVEDTALSGVGVVVFKIVEVPLLSVDAVEGTELIGERAPSDVIDSGVVASGEVVKYSVVIECGVVVSEEVVVFIELEVIVVPGADVVVCDVVDAVKVVAIPMLSGIVLVVSIGGELTILLFDEAKAVVLGKLDGVMLVSEKLVEDTGLSGELGASDVTDSGVVASGEVVKYFVVIEC</sequence>
<proteinExistence type="predicted"/>